<evidence type="ECO:0000256" key="1">
    <source>
        <dbReference type="SAM" id="SignalP"/>
    </source>
</evidence>
<dbReference type="Proteomes" id="UP000048908">
    <property type="component" value="Unassembled WGS sequence"/>
</dbReference>
<protein>
    <submittedName>
        <fullName evidence="2">Uncharacterized protein</fullName>
    </submittedName>
</protein>
<feature type="signal peptide" evidence="1">
    <location>
        <begin position="1"/>
        <end position="20"/>
    </location>
</feature>
<feature type="chain" id="PRO_5005807048" evidence="1">
    <location>
        <begin position="21"/>
        <end position="98"/>
    </location>
</feature>
<evidence type="ECO:0000313" key="2">
    <source>
        <dbReference type="EMBL" id="CTQ32187.1"/>
    </source>
</evidence>
<dbReference type="AlphaFoldDB" id="A0A0M6XNM4"/>
<evidence type="ECO:0000313" key="3">
    <source>
        <dbReference type="Proteomes" id="UP000048908"/>
    </source>
</evidence>
<dbReference type="STRING" id="282197.SAMN04488517_10443"/>
<organism evidence="2 3">
    <name type="scientific">Jannaschia rubra</name>
    <dbReference type="NCBI Taxonomy" id="282197"/>
    <lineage>
        <taxon>Bacteria</taxon>
        <taxon>Pseudomonadati</taxon>
        <taxon>Pseudomonadota</taxon>
        <taxon>Alphaproteobacteria</taxon>
        <taxon>Rhodobacterales</taxon>
        <taxon>Roseobacteraceae</taxon>
        <taxon>Jannaschia</taxon>
    </lineage>
</organism>
<gene>
    <name evidence="2" type="ORF">JAN5088_00950</name>
</gene>
<sequence>MKALAVLALLGLAACGGSGATAPARAVAAGGVCPDADPARDGPLVDAIRTGDARPVQAALARDPADARARAALAIVTGQGRPDPDQAACFAPYLEGAA</sequence>
<accession>A0A0M6XNM4</accession>
<dbReference type="EMBL" id="CXPG01000012">
    <property type="protein sequence ID" value="CTQ32187.1"/>
    <property type="molecule type" value="Genomic_DNA"/>
</dbReference>
<keyword evidence="1" id="KW-0732">Signal</keyword>
<proteinExistence type="predicted"/>
<dbReference type="RefSeq" id="WP_055681630.1">
    <property type="nucleotide sequence ID" value="NZ_CXPG01000012.1"/>
</dbReference>
<reference evidence="2 3" key="1">
    <citation type="submission" date="2015-07" db="EMBL/GenBank/DDBJ databases">
        <authorList>
            <person name="Noorani M."/>
        </authorList>
    </citation>
    <scope>NUCLEOTIDE SEQUENCE [LARGE SCALE GENOMIC DNA]</scope>
    <source>
        <strain evidence="2 3">CECT 5088</strain>
    </source>
</reference>
<name>A0A0M6XNM4_9RHOB</name>
<keyword evidence="3" id="KW-1185">Reference proteome</keyword>
<dbReference type="PROSITE" id="PS51257">
    <property type="entry name" value="PROKAR_LIPOPROTEIN"/>
    <property type="match status" value="1"/>
</dbReference>